<evidence type="ECO:0000313" key="2">
    <source>
        <dbReference type="EMBL" id="PRZ47284.1"/>
    </source>
</evidence>
<protein>
    <submittedName>
        <fullName evidence="2">Ni/Co efflux regulator RcnB</fullName>
    </submittedName>
</protein>
<comment type="caution">
    <text evidence="2">The sequence shown here is derived from an EMBL/GenBank/DDBJ whole genome shotgun (WGS) entry which is preliminary data.</text>
</comment>
<dbReference type="RefSeq" id="WP_106164059.1">
    <property type="nucleotide sequence ID" value="NZ_JAGDDX010000005.1"/>
</dbReference>
<reference evidence="2 3" key="1">
    <citation type="submission" date="2018-03" db="EMBL/GenBank/DDBJ databases">
        <title>Genomic Encyclopedia of Archaeal and Bacterial Type Strains, Phase II (KMG-II): from individual species to whole genera.</title>
        <authorList>
            <person name="Goeker M."/>
        </authorList>
    </citation>
    <scope>NUCLEOTIDE SEQUENCE [LARGE SCALE GENOMIC DNA]</scope>
    <source>
        <strain evidence="2 3">DSM 25328</strain>
    </source>
</reference>
<dbReference type="Proteomes" id="UP000237718">
    <property type="component" value="Unassembled WGS sequence"/>
</dbReference>
<sequence length="108" mass="11583">MMMPKLTAGLMAAAVALAPMSALAGPPKWAPGHKNSAAHFAPGQIKKRHAHDRHLSGDWTNVDDYQRWGLEPPSAGHRYVRKNGEILEVVKDTLAIVGAVAVVDALLD</sequence>
<dbReference type="EMBL" id="PVUF01000007">
    <property type="protein sequence ID" value="PRZ47284.1"/>
    <property type="molecule type" value="Genomic_DNA"/>
</dbReference>
<dbReference type="OrthoDB" id="7666115at2"/>
<feature type="chain" id="PRO_5015488305" evidence="1">
    <location>
        <begin position="25"/>
        <end position="108"/>
    </location>
</feature>
<dbReference type="AlphaFoldDB" id="A0A2T1AFB6"/>
<gene>
    <name evidence="2" type="ORF">CLV89_107131</name>
</gene>
<feature type="signal peptide" evidence="1">
    <location>
        <begin position="1"/>
        <end position="24"/>
    </location>
</feature>
<proteinExistence type="predicted"/>
<dbReference type="Gene3D" id="3.10.450.160">
    <property type="entry name" value="inner membrane protein cigr"/>
    <property type="match status" value="1"/>
</dbReference>
<accession>A0A2T1AFB6</accession>
<keyword evidence="1" id="KW-0732">Signal</keyword>
<evidence type="ECO:0000313" key="3">
    <source>
        <dbReference type="Proteomes" id="UP000237718"/>
    </source>
</evidence>
<name>A0A2T1AFB6_TRISK</name>
<evidence type="ECO:0000256" key="1">
    <source>
        <dbReference type="SAM" id="SignalP"/>
    </source>
</evidence>
<organism evidence="2 3">
    <name type="scientific">Tritonibacter scottomollicae</name>
    <name type="common">Epibacterium scottomollicae</name>
    <dbReference type="NCBI Taxonomy" id="483013"/>
    <lineage>
        <taxon>Bacteria</taxon>
        <taxon>Pseudomonadati</taxon>
        <taxon>Pseudomonadota</taxon>
        <taxon>Alphaproteobacteria</taxon>
        <taxon>Rhodobacterales</taxon>
        <taxon>Paracoccaceae</taxon>
        <taxon>Tritonibacter</taxon>
    </lineage>
</organism>